<dbReference type="Gene3D" id="3.30.9.10">
    <property type="entry name" value="D-Amino Acid Oxidase, subunit A, domain 2"/>
    <property type="match status" value="1"/>
</dbReference>
<dbReference type="AlphaFoldDB" id="A0A8H5MD49"/>
<dbReference type="Pfam" id="PF07976">
    <property type="entry name" value="Phe_hydrox_dim"/>
    <property type="match status" value="1"/>
</dbReference>
<reference evidence="7 8" key="1">
    <citation type="journal article" date="2020" name="ISME J.">
        <title>Uncovering the hidden diversity of litter-decomposition mechanisms in mushroom-forming fungi.</title>
        <authorList>
            <person name="Floudas D."/>
            <person name="Bentzer J."/>
            <person name="Ahren D."/>
            <person name="Johansson T."/>
            <person name="Persson P."/>
            <person name="Tunlid A."/>
        </authorList>
    </citation>
    <scope>NUCLEOTIDE SEQUENCE [LARGE SCALE GENOMIC DNA]</scope>
    <source>
        <strain evidence="7 8">CBS 406.79</strain>
    </source>
</reference>
<dbReference type="OrthoDB" id="1716816at2759"/>
<dbReference type="Gene3D" id="3.50.50.60">
    <property type="entry name" value="FAD/NAD(P)-binding domain"/>
    <property type="match status" value="1"/>
</dbReference>
<comment type="caution">
    <text evidence="7">The sequence shown here is derived from an EMBL/GenBank/DDBJ whole genome shotgun (WGS) entry which is preliminary data.</text>
</comment>
<keyword evidence="3" id="KW-0274">FAD</keyword>
<dbReference type="PRINTS" id="PR00420">
    <property type="entry name" value="RNGMNOXGNASE"/>
</dbReference>
<dbReference type="InterPro" id="IPR012941">
    <property type="entry name" value="Phe_hydrox_C_dim_dom"/>
</dbReference>
<dbReference type="InterPro" id="IPR050641">
    <property type="entry name" value="RIFMO-like"/>
</dbReference>
<feature type="domain" description="FAD-binding" evidence="5">
    <location>
        <begin position="8"/>
        <end position="367"/>
    </location>
</feature>
<evidence type="ECO:0000313" key="7">
    <source>
        <dbReference type="EMBL" id="KAF5389514.1"/>
    </source>
</evidence>
<evidence type="ECO:0000313" key="8">
    <source>
        <dbReference type="Proteomes" id="UP000518752"/>
    </source>
</evidence>
<dbReference type="GO" id="GO:0016709">
    <property type="term" value="F:oxidoreductase activity, acting on paired donors, with incorporation or reduction of molecular oxygen, NAD(P)H as one donor, and incorporation of one atom of oxygen"/>
    <property type="evidence" value="ECO:0007669"/>
    <property type="project" value="UniProtKB-ARBA"/>
</dbReference>
<dbReference type="PANTHER" id="PTHR43004:SF5">
    <property type="entry name" value="FAD-BINDING DOMAIN-CONTAINING PROTEIN"/>
    <property type="match status" value="1"/>
</dbReference>
<dbReference type="EMBL" id="JAACJN010000021">
    <property type="protein sequence ID" value="KAF5389514.1"/>
    <property type="molecule type" value="Genomic_DNA"/>
</dbReference>
<dbReference type="InterPro" id="IPR036249">
    <property type="entry name" value="Thioredoxin-like_sf"/>
</dbReference>
<dbReference type="Pfam" id="PF01494">
    <property type="entry name" value="FAD_binding_3"/>
    <property type="match status" value="1"/>
</dbReference>
<evidence type="ECO:0000256" key="3">
    <source>
        <dbReference type="ARBA" id="ARBA00022827"/>
    </source>
</evidence>
<dbReference type="GO" id="GO:0071949">
    <property type="term" value="F:FAD binding"/>
    <property type="evidence" value="ECO:0007669"/>
    <property type="project" value="InterPro"/>
</dbReference>
<dbReference type="SUPFAM" id="SSF51905">
    <property type="entry name" value="FAD/NAD(P)-binding domain"/>
    <property type="match status" value="1"/>
</dbReference>
<sequence>MMSANEVYDVVIVGGGPVGSLLAYQMARFGCKPCVIEQDDKTQMPCYGRACTLWPRTIELLDQLDLAEPLMQAGVVTRSGLHFHEGKRMRGGLMYGSRMDKLGDTFFKFALHLRQRLIEAIFTESTSELYGIQPKFLHRVEAYSIREDENYPVTIQAKDLTAGQLVEIQCKYLIGADASGGKSTVRRLADISFDGEHTTSRWIRMDALVKTNMPNPRCLNSIDSTSHGQILWCPIDNGMVRIGYVFSAALLEKYGGVEGVTQEVAKAEAKRALHPFELEFLSVEWFTIYGIGQRIANTFYADDRIFLAGDACHTHSSGSAQGLNTGVHDAVNLAWKLALCIHGFAKKELLESYNSERKDIVQTVIDNDKIPGEERTHKALLTLLLALGNIHKSLREILTEWFNDINMQHFTLGLGISYRTSFLNLNATDVSQATADPGERGPDQFKLALRTGDPIRLQRILINRAKFSIAIFTGNPEHTRPAILRLRTTISASDSWASTTSKQLFQWFTFPAAFGNGGQDILGCQPFGKVYLDADAKAHEIYGVDTKQGAIIVFRPDGWVGTIVPLDGARHLKEYFEGVLVKC</sequence>
<evidence type="ECO:0000259" key="6">
    <source>
        <dbReference type="Pfam" id="PF07976"/>
    </source>
</evidence>
<dbReference type="InterPro" id="IPR038220">
    <property type="entry name" value="PHOX_C_sf"/>
</dbReference>
<evidence type="ECO:0000256" key="1">
    <source>
        <dbReference type="ARBA" id="ARBA00007801"/>
    </source>
</evidence>
<dbReference type="InterPro" id="IPR002938">
    <property type="entry name" value="FAD-bd"/>
</dbReference>
<evidence type="ECO:0000256" key="4">
    <source>
        <dbReference type="ARBA" id="ARBA00023002"/>
    </source>
</evidence>
<dbReference type="InterPro" id="IPR036188">
    <property type="entry name" value="FAD/NAD-bd_sf"/>
</dbReference>
<evidence type="ECO:0000256" key="2">
    <source>
        <dbReference type="ARBA" id="ARBA00022630"/>
    </source>
</evidence>
<dbReference type="SUPFAM" id="SSF52833">
    <property type="entry name" value="Thioredoxin-like"/>
    <property type="match status" value="1"/>
</dbReference>
<gene>
    <name evidence="7" type="ORF">D9757_004199</name>
</gene>
<organism evidence="7 8">
    <name type="scientific">Collybiopsis confluens</name>
    <dbReference type="NCBI Taxonomy" id="2823264"/>
    <lineage>
        <taxon>Eukaryota</taxon>
        <taxon>Fungi</taxon>
        <taxon>Dikarya</taxon>
        <taxon>Basidiomycota</taxon>
        <taxon>Agaricomycotina</taxon>
        <taxon>Agaricomycetes</taxon>
        <taxon>Agaricomycetidae</taxon>
        <taxon>Agaricales</taxon>
        <taxon>Marasmiineae</taxon>
        <taxon>Omphalotaceae</taxon>
        <taxon>Collybiopsis</taxon>
    </lineage>
</organism>
<keyword evidence="4" id="KW-0560">Oxidoreductase</keyword>
<keyword evidence="2" id="KW-0285">Flavoprotein</keyword>
<name>A0A8H5MD49_9AGAR</name>
<feature type="domain" description="Phenol hydroxylase-like C-terminal dimerisation" evidence="6">
    <location>
        <begin position="527"/>
        <end position="582"/>
    </location>
</feature>
<dbReference type="Proteomes" id="UP000518752">
    <property type="component" value="Unassembled WGS sequence"/>
</dbReference>
<evidence type="ECO:0000259" key="5">
    <source>
        <dbReference type="Pfam" id="PF01494"/>
    </source>
</evidence>
<proteinExistence type="inferred from homology"/>
<dbReference type="PANTHER" id="PTHR43004">
    <property type="entry name" value="TRK SYSTEM POTASSIUM UPTAKE PROTEIN"/>
    <property type="match status" value="1"/>
</dbReference>
<dbReference type="Gene3D" id="3.40.30.20">
    <property type="match status" value="1"/>
</dbReference>
<dbReference type="SUPFAM" id="SSF54373">
    <property type="entry name" value="FAD-linked reductases, C-terminal domain"/>
    <property type="match status" value="1"/>
</dbReference>
<protein>
    <submittedName>
        <fullName evidence="7">Uncharacterized protein</fullName>
    </submittedName>
</protein>
<keyword evidence="8" id="KW-1185">Reference proteome</keyword>
<comment type="similarity">
    <text evidence="1">Belongs to the PheA/TfdB FAD monooxygenase family.</text>
</comment>
<accession>A0A8H5MD49</accession>